<dbReference type="InterPro" id="IPR019734">
    <property type="entry name" value="TPR_rpt"/>
</dbReference>
<evidence type="ECO:0000313" key="8">
    <source>
        <dbReference type="Proteomes" id="UP001165122"/>
    </source>
</evidence>
<feature type="domain" description="RING-type" evidence="6">
    <location>
        <begin position="111"/>
        <end position="150"/>
    </location>
</feature>
<dbReference type="InterPro" id="IPR013083">
    <property type="entry name" value="Znf_RING/FYVE/PHD"/>
</dbReference>
<dbReference type="Gene3D" id="1.25.40.10">
    <property type="entry name" value="Tetratricopeptide repeat domain"/>
    <property type="match status" value="1"/>
</dbReference>
<keyword evidence="5" id="KW-0802">TPR repeat</keyword>
<keyword evidence="8" id="KW-1185">Reference proteome</keyword>
<gene>
    <name evidence="7" type="ORF">TrLO_g9077</name>
</gene>
<evidence type="ECO:0000256" key="1">
    <source>
        <dbReference type="ARBA" id="ARBA00022723"/>
    </source>
</evidence>
<evidence type="ECO:0000259" key="6">
    <source>
        <dbReference type="PROSITE" id="PS50089"/>
    </source>
</evidence>
<organism evidence="7 8">
    <name type="scientific">Triparma laevis f. longispina</name>
    <dbReference type="NCBI Taxonomy" id="1714387"/>
    <lineage>
        <taxon>Eukaryota</taxon>
        <taxon>Sar</taxon>
        <taxon>Stramenopiles</taxon>
        <taxon>Ochrophyta</taxon>
        <taxon>Bolidophyceae</taxon>
        <taxon>Parmales</taxon>
        <taxon>Triparmaceae</taxon>
        <taxon>Triparma</taxon>
    </lineage>
</organism>
<dbReference type="Pfam" id="PF01753">
    <property type="entry name" value="zf-MYND"/>
    <property type="match status" value="1"/>
</dbReference>
<dbReference type="AlphaFoldDB" id="A0A9W7A2H5"/>
<keyword evidence="3" id="KW-0862">Zinc</keyword>
<evidence type="ECO:0000256" key="2">
    <source>
        <dbReference type="ARBA" id="ARBA00022771"/>
    </source>
</evidence>
<evidence type="ECO:0000256" key="4">
    <source>
        <dbReference type="PROSITE-ProRule" id="PRU00175"/>
    </source>
</evidence>
<dbReference type="PROSITE" id="PS50005">
    <property type="entry name" value="TPR"/>
    <property type="match status" value="1"/>
</dbReference>
<protein>
    <recommendedName>
        <fullName evidence="6">RING-type domain-containing protein</fullName>
    </recommendedName>
</protein>
<dbReference type="InterPro" id="IPR002893">
    <property type="entry name" value="Znf_MYND"/>
</dbReference>
<comment type="caution">
    <text evidence="7">The sequence shown here is derived from an EMBL/GenBank/DDBJ whole genome shotgun (WGS) entry which is preliminary data.</text>
</comment>
<dbReference type="PROSITE" id="PS50089">
    <property type="entry name" value="ZF_RING_2"/>
    <property type="match status" value="1"/>
</dbReference>
<dbReference type="EMBL" id="BRXW01000544">
    <property type="protein sequence ID" value="GMH64662.1"/>
    <property type="molecule type" value="Genomic_DNA"/>
</dbReference>
<name>A0A9W7A2H5_9STRA</name>
<dbReference type="InterPro" id="IPR001841">
    <property type="entry name" value="Znf_RING"/>
</dbReference>
<evidence type="ECO:0000256" key="3">
    <source>
        <dbReference type="ARBA" id="ARBA00022833"/>
    </source>
</evidence>
<dbReference type="Gene3D" id="6.10.140.2220">
    <property type="match status" value="1"/>
</dbReference>
<evidence type="ECO:0000256" key="5">
    <source>
        <dbReference type="PROSITE-ProRule" id="PRU00339"/>
    </source>
</evidence>
<dbReference type="Gene3D" id="3.30.40.10">
    <property type="entry name" value="Zinc/RING finger domain, C3HC4 (zinc finger)"/>
    <property type="match status" value="1"/>
</dbReference>
<accession>A0A9W7A2H5</accession>
<reference evidence="8" key="1">
    <citation type="journal article" date="2023" name="Commun. Biol.">
        <title>Genome analysis of Parmales, the sister group of diatoms, reveals the evolutionary specialization of diatoms from phago-mixotrophs to photoautotrophs.</title>
        <authorList>
            <person name="Ban H."/>
            <person name="Sato S."/>
            <person name="Yoshikawa S."/>
            <person name="Yamada K."/>
            <person name="Nakamura Y."/>
            <person name="Ichinomiya M."/>
            <person name="Sato N."/>
            <person name="Blanc-Mathieu R."/>
            <person name="Endo H."/>
            <person name="Kuwata A."/>
            <person name="Ogata H."/>
        </authorList>
    </citation>
    <scope>NUCLEOTIDE SEQUENCE [LARGE SCALE GENOMIC DNA]</scope>
    <source>
        <strain evidence="8">NIES 3700</strain>
    </source>
</reference>
<dbReference type="SUPFAM" id="SSF144232">
    <property type="entry name" value="HIT/MYND zinc finger-like"/>
    <property type="match status" value="1"/>
</dbReference>
<dbReference type="SUPFAM" id="SSF57850">
    <property type="entry name" value="RING/U-box"/>
    <property type="match status" value="1"/>
</dbReference>
<proteinExistence type="predicted"/>
<dbReference type="GO" id="GO:0008270">
    <property type="term" value="F:zinc ion binding"/>
    <property type="evidence" value="ECO:0007669"/>
    <property type="project" value="UniProtKB-KW"/>
</dbReference>
<keyword evidence="1" id="KW-0479">Metal-binding</keyword>
<keyword evidence="2 4" id="KW-0863">Zinc-finger</keyword>
<dbReference type="Pfam" id="PF13920">
    <property type="entry name" value="zf-C3HC4_3"/>
    <property type="match status" value="1"/>
</dbReference>
<feature type="repeat" description="TPR" evidence="5">
    <location>
        <begin position="316"/>
        <end position="349"/>
    </location>
</feature>
<dbReference type="InterPro" id="IPR011990">
    <property type="entry name" value="TPR-like_helical_dom_sf"/>
</dbReference>
<dbReference type="OrthoDB" id="496827at2759"/>
<dbReference type="Proteomes" id="UP001165122">
    <property type="component" value="Unassembled WGS sequence"/>
</dbReference>
<sequence length="403" mass="46228">MKYLLNSDSKATDLDIVPIPVQTRAVPPSPPSSKAPLRTRGFPGCTKKGQHHYSKCGDIDYCSEKHQEAHLKYHKKICVTPQKKISAPIPSAPPVPLKGSVDKEEEYEDKCVICLVNVPDAQMCPCGHSAVYRECTHELMIRSQPCPICRKPISGFEVGVYSGSLGERGLWPTSARHFRELARNDGFYINIHFSFIIVIINEYFQKQFNGNEAIFLRWKEVFDMLEIEGGKGIYYTVRDSLEQQVLRITRSEDLVKRRALAKLCSPDFFEEMSLLVVAWRRILEVLELAMPKEKKVRGNKKKQQRKKKDPRKLKILDSCFALGRAYSNVEDFDDATRYFKRAKEGYEEQLGRDSEKELEATYCLVLCTGSYSDAELVEKFRDLVKRCERALGEENVVIITREL</sequence>
<dbReference type="GO" id="GO:0005737">
    <property type="term" value="C:cytoplasm"/>
    <property type="evidence" value="ECO:0007669"/>
    <property type="project" value="UniProtKB-ARBA"/>
</dbReference>
<evidence type="ECO:0000313" key="7">
    <source>
        <dbReference type="EMBL" id="GMH64662.1"/>
    </source>
</evidence>